<comment type="caution">
    <text evidence="1">The sequence shown here is derived from an EMBL/GenBank/DDBJ whole genome shotgun (WGS) entry which is preliminary data.</text>
</comment>
<keyword evidence="2" id="KW-1185">Reference proteome</keyword>
<organism evidence="1 2">
    <name type="scientific">Mycena metata</name>
    <dbReference type="NCBI Taxonomy" id="1033252"/>
    <lineage>
        <taxon>Eukaryota</taxon>
        <taxon>Fungi</taxon>
        <taxon>Dikarya</taxon>
        <taxon>Basidiomycota</taxon>
        <taxon>Agaricomycotina</taxon>
        <taxon>Agaricomycetes</taxon>
        <taxon>Agaricomycetidae</taxon>
        <taxon>Agaricales</taxon>
        <taxon>Marasmiineae</taxon>
        <taxon>Mycenaceae</taxon>
        <taxon>Mycena</taxon>
    </lineage>
</organism>
<evidence type="ECO:0000313" key="1">
    <source>
        <dbReference type="EMBL" id="KAJ7770421.1"/>
    </source>
</evidence>
<dbReference type="EMBL" id="JARKIB010000016">
    <property type="protein sequence ID" value="KAJ7770421.1"/>
    <property type="molecule type" value="Genomic_DNA"/>
</dbReference>
<protein>
    <submittedName>
        <fullName evidence="1">Uncharacterized protein</fullName>
    </submittedName>
</protein>
<dbReference type="AlphaFoldDB" id="A0AAD7JVI8"/>
<gene>
    <name evidence="1" type="ORF">B0H16DRAFT_1515213</name>
</gene>
<reference evidence="1" key="1">
    <citation type="submission" date="2023-03" db="EMBL/GenBank/DDBJ databases">
        <title>Massive genome expansion in bonnet fungi (Mycena s.s.) driven by repeated elements and novel gene families across ecological guilds.</title>
        <authorList>
            <consortium name="Lawrence Berkeley National Laboratory"/>
            <person name="Harder C.B."/>
            <person name="Miyauchi S."/>
            <person name="Viragh M."/>
            <person name="Kuo A."/>
            <person name="Thoen E."/>
            <person name="Andreopoulos B."/>
            <person name="Lu D."/>
            <person name="Skrede I."/>
            <person name="Drula E."/>
            <person name="Henrissat B."/>
            <person name="Morin E."/>
            <person name="Kohler A."/>
            <person name="Barry K."/>
            <person name="LaButti K."/>
            <person name="Morin E."/>
            <person name="Salamov A."/>
            <person name="Lipzen A."/>
            <person name="Mereny Z."/>
            <person name="Hegedus B."/>
            <person name="Baldrian P."/>
            <person name="Stursova M."/>
            <person name="Weitz H."/>
            <person name="Taylor A."/>
            <person name="Grigoriev I.V."/>
            <person name="Nagy L.G."/>
            <person name="Martin F."/>
            <person name="Kauserud H."/>
        </authorList>
    </citation>
    <scope>NUCLEOTIDE SEQUENCE</scope>
    <source>
        <strain evidence="1">CBHHK182m</strain>
    </source>
</reference>
<accession>A0AAD7JVI8</accession>
<dbReference type="Proteomes" id="UP001215598">
    <property type="component" value="Unassembled WGS sequence"/>
</dbReference>
<sequence>MRLSLRCLRGEWACFELCFFFVGFLRAARCQLRFFWGWRSCALEMARDGDGESRKVAMPMAIRIPDGGGGDDDAGVSSHSKVRWAARRGVISLRARQRVVIWVLA</sequence>
<proteinExistence type="predicted"/>
<name>A0AAD7JVI8_9AGAR</name>
<evidence type="ECO:0000313" key="2">
    <source>
        <dbReference type="Proteomes" id="UP001215598"/>
    </source>
</evidence>